<protein>
    <recommendedName>
        <fullName evidence="15">Thioredoxin domain-containing protein</fullName>
    </recommendedName>
</protein>
<evidence type="ECO:0000256" key="9">
    <source>
        <dbReference type="ARBA" id="ARBA00023136"/>
    </source>
</evidence>
<sequence length="274" mass="28892">MLMRGVANLALAALTLISGAVCDEKQAKEAAAAGRAVPKSADVIEVADRHQYAAVVAGHDAVLLELYANWCAACHALAPELDAVAAAARTRHPRVAVARANVAEVEYLATSFMVGALPDLVFLRRPAPAATPEVRRVSANFTADDLLAYIAGGWTADAPVGGYATLWCTPANLCGHLGGLFGDLVVEVDRRFNPFDIPPWTFMAIVISATYLVGQVGVTLLARALARKYRSMARARAATKDTTKDAAASAAKDTDAAGPSTPRRSARQRAKKNQ</sequence>
<dbReference type="PROSITE" id="PS51352">
    <property type="entry name" value="THIOREDOXIN_2"/>
    <property type="match status" value="1"/>
</dbReference>
<keyword evidence="3" id="KW-0597">Phosphoprotein</keyword>
<feature type="chain" id="PRO_5040976729" description="Thioredoxin domain-containing protein" evidence="14">
    <location>
        <begin position="23"/>
        <end position="274"/>
    </location>
</feature>
<keyword evidence="11" id="KW-0676">Redox-active center</keyword>
<dbReference type="PANTHER" id="PTHR46107">
    <property type="entry name" value="DUMPY: SHORTER THAN WILD-TYPE"/>
    <property type="match status" value="1"/>
</dbReference>
<proteinExistence type="predicted"/>
<evidence type="ECO:0000313" key="16">
    <source>
        <dbReference type="EMBL" id="KAJ2784111.1"/>
    </source>
</evidence>
<comment type="caution">
    <text evidence="16">The sequence shown here is derived from an EMBL/GenBank/DDBJ whole genome shotgun (WGS) entry which is preliminary data.</text>
</comment>
<gene>
    <name evidence="16" type="ORF">H4R18_001333</name>
</gene>
<feature type="compositionally biased region" description="Basic residues" evidence="12">
    <location>
        <begin position="264"/>
        <end position="274"/>
    </location>
</feature>
<evidence type="ECO:0000256" key="12">
    <source>
        <dbReference type="SAM" id="MobiDB-lite"/>
    </source>
</evidence>
<dbReference type="InterPro" id="IPR036249">
    <property type="entry name" value="Thioredoxin-like_sf"/>
</dbReference>
<evidence type="ECO:0000256" key="6">
    <source>
        <dbReference type="ARBA" id="ARBA00022824"/>
    </source>
</evidence>
<feature type="region of interest" description="Disordered" evidence="12">
    <location>
        <begin position="236"/>
        <end position="274"/>
    </location>
</feature>
<evidence type="ECO:0000256" key="10">
    <source>
        <dbReference type="ARBA" id="ARBA00023157"/>
    </source>
</evidence>
<evidence type="ECO:0000256" key="7">
    <source>
        <dbReference type="ARBA" id="ARBA00022982"/>
    </source>
</evidence>
<evidence type="ECO:0000256" key="3">
    <source>
        <dbReference type="ARBA" id="ARBA00022553"/>
    </source>
</evidence>
<evidence type="ECO:0000256" key="14">
    <source>
        <dbReference type="SAM" id="SignalP"/>
    </source>
</evidence>
<keyword evidence="8 13" id="KW-1133">Transmembrane helix</keyword>
<dbReference type="GO" id="GO:0005789">
    <property type="term" value="C:endoplasmic reticulum membrane"/>
    <property type="evidence" value="ECO:0007669"/>
    <property type="project" value="UniProtKB-SubCell"/>
</dbReference>
<evidence type="ECO:0000256" key="2">
    <source>
        <dbReference type="ARBA" id="ARBA00022448"/>
    </source>
</evidence>
<dbReference type="InterPro" id="IPR052454">
    <property type="entry name" value="TMX_domain-containing"/>
</dbReference>
<evidence type="ECO:0000256" key="4">
    <source>
        <dbReference type="ARBA" id="ARBA00022692"/>
    </source>
</evidence>
<dbReference type="Gene3D" id="3.40.30.10">
    <property type="entry name" value="Glutaredoxin"/>
    <property type="match status" value="1"/>
</dbReference>
<evidence type="ECO:0000256" key="11">
    <source>
        <dbReference type="ARBA" id="ARBA00023284"/>
    </source>
</evidence>
<feature type="signal peptide" evidence="14">
    <location>
        <begin position="1"/>
        <end position="22"/>
    </location>
</feature>
<keyword evidence="7" id="KW-0249">Electron transport</keyword>
<evidence type="ECO:0000313" key="17">
    <source>
        <dbReference type="Proteomes" id="UP001140217"/>
    </source>
</evidence>
<dbReference type="AlphaFoldDB" id="A0A9W8HFJ9"/>
<evidence type="ECO:0000256" key="1">
    <source>
        <dbReference type="ARBA" id="ARBA00004115"/>
    </source>
</evidence>
<keyword evidence="10" id="KW-1015">Disulfide bond</keyword>
<dbReference type="OrthoDB" id="2121326at2759"/>
<dbReference type="EMBL" id="JANBUL010000033">
    <property type="protein sequence ID" value="KAJ2784111.1"/>
    <property type="molecule type" value="Genomic_DNA"/>
</dbReference>
<feature type="domain" description="Thioredoxin" evidence="15">
    <location>
        <begin position="31"/>
        <end position="155"/>
    </location>
</feature>
<dbReference type="InterPro" id="IPR013766">
    <property type="entry name" value="Thioredoxin_domain"/>
</dbReference>
<keyword evidence="2" id="KW-0813">Transport</keyword>
<evidence type="ECO:0000256" key="13">
    <source>
        <dbReference type="SAM" id="Phobius"/>
    </source>
</evidence>
<dbReference type="Pfam" id="PF00085">
    <property type="entry name" value="Thioredoxin"/>
    <property type="match status" value="1"/>
</dbReference>
<accession>A0A9W8HFJ9</accession>
<evidence type="ECO:0000256" key="8">
    <source>
        <dbReference type="ARBA" id="ARBA00022989"/>
    </source>
</evidence>
<evidence type="ECO:0000256" key="5">
    <source>
        <dbReference type="ARBA" id="ARBA00022729"/>
    </source>
</evidence>
<evidence type="ECO:0000259" key="15">
    <source>
        <dbReference type="PROSITE" id="PS51352"/>
    </source>
</evidence>
<keyword evidence="4 13" id="KW-0812">Transmembrane</keyword>
<keyword evidence="9 13" id="KW-0472">Membrane</keyword>
<dbReference type="Proteomes" id="UP001140217">
    <property type="component" value="Unassembled WGS sequence"/>
</dbReference>
<dbReference type="GO" id="GO:0015036">
    <property type="term" value="F:disulfide oxidoreductase activity"/>
    <property type="evidence" value="ECO:0007669"/>
    <property type="project" value="TreeGrafter"/>
</dbReference>
<keyword evidence="17" id="KW-1185">Reference proteome</keyword>
<reference evidence="16" key="1">
    <citation type="submission" date="2022-07" db="EMBL/GenBank/DDBJ databases">
        <title>Phylogenomic reconstructions and comparative analyses of Kickxellomycotina fungi.</title>
        <authorList>
            <person name="Reynolds N.K."/>
            <person name="Stajich J.E."/>
            <person name="Barry K."/>
            <person name="Grigoriev I.V."/>
            <person name="Crous P."/>
            <person name="Smith M.E."/>
        </authorList>
    </citation>
    <scope>NUCLEOTIDE SEQUENCE</scope>
    <source>
        <strain evidence="16">NBRC 105414</strain>
    </source>
</reference>
<dbReference type="InterPro" id="IPR017937">
    <property type="entry name" value="Thioredoxin_CS"/>
</dbReference>
<name>A0A9W8HFJ9_9FUNG</name>
<keyword evidence="6" id="KW-0256">Endoplasmic reticulum</keyword>
<dbReference type="PROSITE" id="PS00194">
    <property type="entry name" value="THIOREDOXIN_1"/>
    <property type="match status" value="1"/>
</dbReference>
<comment type="subcellular location">
    <subcellularLocation>
        <location evidence="1">Endoplasmic reticulum membrane</location>
        <topology evidence="1">Single-pass type I membrane protein</topology>
    </subcellularLocation>
</comment>
<feature type="transmembrane region" description="Helical" evidence="13">
    <location>
        <begin position="200"/>
        <end position="226"/>
    </location>
</feature>
<keyword evidence="5 14" id="KW-0732">Signal</keyword>
<dbReference type="PANTHER" id="PTHR46107:SF3">
    <property type="entry name" value="THIOREDOXIN DOMAIN-CONTAINING PROTEIN"/>
    <property type="match status" value="1"/>
</dbReference>
<dbReference type="SUPFAM" id="SSF52833">
    <property type="entry name" value="Thioredoxin-like"/>
    <property type="match status" value="1"/>
</dbReference>
<dbReference type="CDD" id="cd02947">
    <property type="entry name" value="TRX_family"/>
    <property type="match status" value="1"/>
</dbReference>
<organism evidence="16 17">
    <name type="scientific">Coemansia javaensis</name>
    <dbReference type="NCBI Taxonomy" id="2761396"/>
    <lineage>
        <taxon>Eukaryota</taxon>
        <taxon>Fungi</taxon>
        <taxon>Fungi incertae sedis</taxon>
        <taxon>Zoopagomycota</taxon>
        <taxon>Kickxellomycotina</taxon>
        <taxon>Kickxellomycetes</taxon>
        <taxon>Kickxellales</taxon>
        <taxon>Kickxellaceae</taxon>
        <taxon>Coemansia</taxon>
    </lineage>
</organism>